<comment type="cofactor">
    <cofactor evidence="3">
        <name>Mg(2+)</name>
        <dbReference type="ChEBI" id="CHEBI:18420"/>
    </cofactor>
</comment>
<dbReference type="EC" id="6.3.2.5" evidence="3"/>
<feature type="binding site" evidence="3">
    <location>
        <position position="341"/>
    </location>
    <ligand>
        <name>CTP</name>
        <dbReference type="ChEBI" id="CHEBI:37563"/>
    </ligand>
</feature>
<dbReference type="UniPathway" id="UPA00241">
    <property type="reaction ID" value="UER00353"/>
</dbReference>
<comment type="caution">
    <text evidence="3">Lacks conserved residue(s) required for the propagation of feature annotation.</text>
</comment>
<comment type="pathway">
    <text evidence="3 4">Cofactor biosynthesis; coenzyme A biosynthesis; CoA from (R)-pantothenate: step 2/5.</text>
</comment>
<feature type="domain" description="Flavoprotein" evidence="5">
    <location>
        <begin position="4"/>
        <end position="174"/>
    </location>
</feature>
<comment type="pathway">
    <text evidence="3 4">Cofactor biosynthesis; coenzyme A biosynthesis; CoA from (R)-pantothenate: step 3/5.</text>
</comment>
<comment type="catalytic activity">
    <reaction evidence="3 4">
        <text>(R)-4'-phosphopantothenate + L-cysteine + CTP = N-[(R)-4-phosphopantothenoyl]-L-cysteine + CMP + diphosphate + H(+)</text>
        <dbReference type="Rhea" id="RHEA:19397"/>
        <dbReference type="ChEBI" id="CHEBI:10986"/>
        <dbReference type="ChEBI" id="CHEBI:15378"/>
        <dbReference type="ChEBI" id="CHEBI:33019"/>
        <dbReference type="ChEBI" id="CHEBI:35235"/>
        <dbReference type="ChEBI" id="CHEBI:37563"/>
        <dbReference type="ChEBI" id="CHEBI:59458"/>
        <dbReference type="ChEBI" id="CHEBI:60377"/>
        <dbReference type="EC" id="6.3.2.5"/>
    </reaction>
</comment>
<feature type="binding site" evidence="3">
    <location>
        <position position="278"/>
    </location>
    <ligand>
        <name>CTP</name>
        <dbReference type="ChEBI" id="CHEBI:37563"/>
    </ligand>
</feature>
<keyword evidence="3 4" id="KW-0436">Ligase</keyword>
<proteinExistence type="inferred from homology"/>
<dbReference type="PANTHER" id="PTHR14359">
    <property type="entry name" value="HOMO-OLIGOMERIC FLAVIN CONTAINING CYS DECARBOXYLASE FAMILY"/>
    <property type="match status" value="1"/>
</dbReference>
<dbReference type="GO" id="GO:0010181">
    <property type="term" value="F:FMN binding"/>
    <property type="evidence" value="ECO:0007669"/>
    <property type="project" value="UniProtKB-UniRule"/>
</dbReference>
<dbReference type="EMBL" id="JACVEL010000008">
    <property type="protein sequence ID" value="MBC9813234.1"/>
    <property type="molecule type" value="Genomic_DNA"/>
</dbReference>
<dbReference type="Gene3D" id="3.40.50.10300">
    <property type="entry name" value="CoaB-like"/>
    <property type="match status" value="1"/>
</dbReference>
<comment type="function">
    <text evidence="3">Catalyzes two sequential steps in the biosynthesis of coenzyme A. In the first step cysteine is conjugated to 4'-phosphopantothenate to form 4-phosphopantothenoylcysteine. In the second step the latter compound is decarboxylated to form 4'-phosphopantotheine.</text>
</comment>
<dbReference type="SUPFAM" id="SSF102645">
    <property type="entry name" value="CoaB-like"/>
    <property type="match status" value="1"/>
</dbReference>
<comment type="similarity">
    <text evidence="3 4">In the C-terminal section; belongs to the PPC synthetase family.</text>
</comment>
<dbReference type="InterPro" id="IPR035929">
    <property type="entry name" value="CoaB-like_sf"/>
</dbReference>
<dbReference type="InterPro" id="IPR005252">
    <property type="entry name" value="CoaBC"/>
</dbReference>
<feature type="domain" description="DNA/pantothenate metabolism flavoprotein C-terminal" evidence="6">
    <location>
        <begin position="184"/>
        <end position="392"/>
    </location>
</feature>
<comment type="caution">
    <text evidence="7">The sequence shown here is derived from an EMBL/GenBank/DDBJ whole genome shotgun (WGS) entry which is preliminary data.</text>
</comment>
<protein>
    <recommendedName>
        <fullName evidence="3">Coenzyme A biosynthesis bifunctional protein CoaBC</fullName>
    </recommendedName>
    <alternativeName>
        <fullName evidence="3">DNA/pantothenate metabolism flavoprotein</fullName>
    </alternativeName>
    <alternativeName>
        <fullName evidence="3">Phosphopantothenoylcysteine synthetase/decarboxylase</fullName>
        <shortName evidence="3">PPCS-PPCDC</shortName>
    </alternativeName>
    <domain>
        <recommendedName>
            <fullName evidence="3">Phosphopantothenoylcysteine decarboxylase</fullName>
            <shortName evidence="3">PPC decarboxylase</shortName>
            <shortName evidence="3">PPC-DC</shortName>
            <ecNumber evidence="3">4.1.1.36</ecNumber>
        </recommendedName>
        <alternativeName>
            <fullName evidence="3">CoaC</fullName>
        </alternativeName>
    </domain>
    <domain>
        <recommendedName>
            <fullName evidence="3">Phosphopantothenate--cysteine ligase</fullName>
            <ecNumber evidence="3">6.3.2.5</ecNumber>
        </recommendedName>
        <alternativeName>
            <fullName evidence="3">CoaB</fullName>
        </alternativeName>
        <alternativeName>
            <fullName evidence="3">Phosphopantothenoylcysteine synthetase</fullName>
            <shortName evidence="3">PPC synthetase</shortName>
            <shortName evidence="3">PPC-S</shortName>
        </alternativeName>
    </domain>
</protein>
<dbReference type="GO" id="GO:0004633">
    <property type="term" value="F:phosphopantothenoylcysteine decarboxylase activity"/>
    <property type="evidence" value="ECO:0007669"/>
    <property type="project" value="UniProtKB-UniRule"/>
</dbReference>
<feature type="region of interest" description="Phosphopantothenoylcysteine decarboxylase" evidence="3">
    <location>
        <begin position="1"/>
        <end position="188"/>
    </location>
</feature>
<comment type="cofactor">
    <cofactor evidence="3">
        <name>FMN</name>
        <dbReference type="ChEBI" id="CHEBI:58210"/>
    </cofactor>
    <text evidence="3">Binds 1 FMN per subunit.</text>
</comment>
<dbReference type="InterPro" id="IPR036551">
    <property type="entry name" value="Flavin_trans-like"/>
</dbReference>
<reference evidence="7" key="1">
    <citation type="submission" date="2020-09" db="EMBL/GenBank/DDBJ databases">
        <title>Taishania pollutisoli gen. nov., sp. nov., Isolated from Tetrabromobisphenol A-Contaminated Soil.</title>
        <authorList>
            <person name="Chen Q."/>
        </authorList>
    </citation>
    <scope>NUCLEOTIDE SEQUENCE</scope>
    <source>
        <strain evidence="7">CZZ-1</strain>
    </source>
</reference>
<keyword evidence="3" id="KW-0460">Magnesium</keyword>
<evidence type="ECO:0000256" key="2">
    <source>
        <dbReference type="ARBA" id="ARBA00023239"/>
    </source>
</evidence>
<evidence type="ECO:0000256" key="1">
    <source>
        <dbReference type="ARBA" id="ARBA00022793"/>
    </source>
</evidence>
<comment type="function">
    <text evidence="4">Catalyzes two steps in the biosynthesis of coenzyme A. In the first step cysteine is conjugated to 4'-phosphopantothenate to form 4-phosphopantothenoylcysteine, in the latter compound is decarboxylated to form 4'-phosphopantotheine.</text>
</comment>
<dbReference type="EC" id="4.1.1.36" evidence="3"/>
<evidence type="ECO:0000256" key="4">
    <source>
        <dbReference type="RuleBase" id="RU364078"/>
    </source>
</evidence>
<gene>
    <name evidence="3 7" type="primary">coaBC</name>
    <name evidence="7" type="ORF">H9Y05_12220</name>
</gene>
<dbReference type="InterPro" id="IPR003382">
    <property type="entry name" value="Flavoprotein"/>
</dbReference>
<dbReference type="GO" id="GO:0071513">
    <property type="term" value="C:phosphopantothenoylcysteine decarboxylase complex"/>
    <property type="evidence" value="ECO:0007669"/>
    <property type="project" value="TreeGrafter"/>
</dbReference>
<feature type="binding site" evidence="3">
    <location>
        <position position="323"/>
    </location>
    <ligand>
        <name>CTP</name>
        <dbReference type="ChEBI" id="CHEBI:37563"/>
    </ligand>
</feature>
<keyword evidence="3" id="KW-0479">Metal-binding</keyword>
<keyword evidence="1 3" id="KW-0210">Decarboxylase</keyword>
<comment type="similarity">
    <text evidence="3 4">In the N-terminal section; belongs to the HFCD (homo-oligomeric flavin containing Cys decarboxylase) superfamily.</text>
</comment>
<feature type="binding site" evidence="3">
    <location>
        <position position="288"/>
    </location>
    <ligand>
        <name>CTP</name>
        <dbReference type="ChEBI" id="CHEBI:37563"/>
    </ligand>
</feature>
<dbReference type="Pfam" id="PF02441">
    <property type="entry name" value="Flavoprotein"/>
    <property type="match status" value="1"/>
</dbReference>
<dbReference type="GO" id="GO:0004632">
    <property type="term" value="F:phosphopantothenate--cysteine ligase activity"/>
    <property type="evidence" value="ECO:0007669"/>
    <property type="project" value="UniProtKB-UniRule"/>
</dbReference>
<evidence type="ECO:0000313" key="7">
    <source>
        <dbReference type="EMBL" id="MBC9813234.1"/>
    </source>
</evidence>
<keyword evidence="3 4" id="KW-0288">FMN</keyword>
<keyword evidence="3" id="KW-0511">Multifunctional enzyme</keyword>
<name>A0A8J6P743_9FLAO</name>
<accession>A0A8J6P743</accession>
<feature type="region of interest" description="Phosphopantothenate--cysteine ligase" evidence="3">
    <location>
        <begin position="189"/>
        <end position="398"/>
    </location>
</feature>
<dbReference type="GO" id="GO:0046872">
    <property type="term" value="F:metal ion binding"/>
    <property type="evidence" value="ECO:0007669"/>
    <property type="project" value="UniProtKB-KW"/>
</dbReference>
<keyword evidence="3 4" id="KW-0285">Flavoprotein</keyword>
<dbReference type="InterPro" id="IPR007085">
    <property type="entry name" value="DNA/pantothenate-metab_flavo_C"/>
</dbReference>
<dbReference type="Gene3D" id="3.40.50.1950">
    <property type="entry name" value="Flavin prenyltransferase-like"/>
    <property type="match status" value="1"/>
</dbReference>
<sequence>MLNKRILLGITGGIAAYKIAFLIRLLKKEGAEVRCIMTPASCDFISPLVVATLSENPVGIEFWNKADGSWVNHVEYGLWADVFVIAPATANSLAKMATGSCDNLLLATYLSNKSKTMIAPAMDLDMYAHPTTKRNLEQLQADGVKIIPAESGFLASGLQGEGRMAEPETILRHIQTEFLSSEELKGKKILVTAGPTYESIDPVRYIGNHSSGKMGYDIAEALAYKGAEVLLISGPSSLSVHHPSIRLERIVTAQQLLQAVQSNWNQMDGGIFSAAVADYRPKDIASEKIKKSEEELTLQLIKNPDVLKWAGEHKHPDQLLVGFALETNNILENGKAKLERKNLDFIVINQPETGKTGFGADTNKITLLDNHNNLTKFELKSKKQVANDIVEYYINYKK</sequence>
<dbReference type="SUPFAM" id="SSF52507">
    <property type="entry name" value="Homo-oligomeric flavin-containing Cys decarboxylases, HFCD"/>
    <property type="match status" value="1"/>
</dbReference>
<dbReference type="Pfam" id="PF04127">
    <property type="entry name" value="DFP"/>
    <property type="match status" value="1"/>
</dbReference>
<comment type="catalytic activity">
    <reaction evidence="3 4">
        <text>N-[(R)-4-phosphopantothenoyl]-L-cysteine + H(+) = (R)-4'-phosphopantetheine + CO2</text>
        <dbReference type="Rhea" id="RHEA:16793"/>
        <dbReference type="ChEBI" id="CHEBI:15378"/>
        <dbReference type="ChEBI" id="CHEBI:16526"/>
        <dbReference type="ChEBI" id="CHEBI:59458"/>
        <dbReference type="ChEBI" id="CHEBI:61723"/>
        <dbReference type="EC" id="4.1.1.36"/>
    </reaction>
</comment>
<feature type="binding site" evidence="3">
    <location>
        <begin position="304"/>
        <end position="307"/>
    </location>
    <ligand>
        <name>CTP</name>
        <dbReference type="ChEBI" id="CHEBI:37563"/>
    </ligand>
</feature>
<evidence type="ECO:0000256" key="3">
    <source>
        <dbReference type="HAMAP-Rule" id="MF_02225"/>
    </source>
</evidence>
<dbReference type="GO" id="GO:0015941">
    <property type="term" value="P:pantothenate catabolic process"/>
    <property type="evidence" value="ECO:0007669"/>
    <property type="project" value="InterPro"/>
</dbReference>
<dbReference type="RefSeq" id="WP_216714456.1">
    <property type="nucleotide sequence ID" value="NZ_JACVEL010000008.1"/>
</dbReference>
<dbReference type="GO" id="GO:0015937">
    <property type="term" value="P:coenzyme A biosynthetic process"/>
    <property type="evidence" value="ECO:0007669"/>
    <property type="project" value="UniProtKB-UniRule"/>
</dbReference>
<keyword evidence="2 3" id="KW-0456">Lyase</keyword>
<dbReference type="HAMAP" id="MF_02225">
    <property type="entry name" value="CoaBC"/>
    <property type="match status" value="1"/>
</dbReference>
<evidence type="ECO:0000259" key="6">
    <source>
        <dbReference type="Pfam" id="PF04127"/>
    </source>
</evidence>
<dbReference type="PANTHER" id="PTHR14359:SF6">
    <property type="entry name" value="PHOSPHOPANTOTHENOYLCYSTEINE DECARBOXYLASE"/>
    <property type="match status" value="1"/>
</dbReference>
<feature type="binding site" evidence="3">
    <location>
        <position position="337"/>
    </location>
    <ligand>
        <name>CTP</name>
        <dbReference type="ChEBI" id="CHEBI:37563"/>
    </ligand>
</feature>
<organism evidence="7 8">
    <name type="scientific">Taishania pollutisoli</name>
    <dbReference type="NCBI Taxonomy" id="2766479"/>
    <lineage>
        <taxon>Bacteria</taxon>
        <taxon>Pseudomonadati</taxon>
        <taxon>Bacteroidota</taxon>
        <taxon>Flavobacteriia</taxon>
        <taxon>Flavobacteriales</taxon>
        <taxon>Crocinitomicaceae</taxon>
        <taxon>Taishania</taxon>
    </lineage>
</organism>
<evidence type="ECO:0000259" key="5">
    <source>
        <dbReference type="Pfam" id="PF02441"/>
    </source>
</evidence>
<evidence type="ECO:0000313" key="8">
    <source>
        <dbReference type="Proteomes" id="UP000652681"/>
    </source>
</evidence>
<dbReference type="Proteomes" id="UP000652681">
    <property type="component" value="Unassembled WGS sequence"/>
</dbReference>
<keyword evidence="8" id="KW-1185">Reference proteome</keyword>
<dbReference type="AlphaFoldDB" id="A0A8J6P743"/>
<dbReference type="NCBIfam" id="TIGR00521">
    <property type="entry name" value="coaBC_dfp"/>
    <property type="match status" value="1"/>
</dbReference>